<dbReference type="Proteomes" id="UP000323632">
    <property type="component" value="Unassembled WGS sequence"/>
</dbReference>
<reference evidence="4 5" key="1">
    <citation type="submission" date="2019-09" db="EMBL/GenBank/DDBJ databases">
        <title>Genome sequence and assembly of Taibaiella sp.</title>
        <authorList>
            <person name="Chhetri G."/>
        </authorList>
    </citation>
    <scope>NUCLEOTIDE SEQUENCE [LARGE SCALE GENOMIC DNA]</scope>
    <source>
        <strain evidence="4 5">KVB11</strain>
    </source>
</reference>
<evidence type="ECO:0000313" key="5">
    <source>
        <dbReference type="Proteomes" id="UP000323632"/>
    </source>
</evidence>
<evidence type="ECO:0000256" key="1">
    <source>
        <dbReference type="ARBA" id="ARBA00004683"/>
    </source>
</evidence>
<protein>
    <recommendedName>
        <fullName evidence="2">Poly(3-hydroxyalkanoate) polymerase subunit PhaE</fullName>
    </recommendedName>
</protein>
<dbReference type="EMBL" id="VWSH01000004">
    <property type="protein sequence ID" value="KAA5532716.1"/>
    <property type="molecule type" value="Genomic_DNA"/>
</dbReference>
<proteinExistence type="predicted"/>
<gene>
    <name evidence="4" type="ORF">F0919_18220</name>
</gene>
<comment type="caution">
    <text evidence="4">The sequence shown here is derived from an EMBL/GenBank/DDBJ whole genome shotgun (WGS) entry which is preliminary data.</text>
</comment>
<sequence length="501" mass="57829">MATQNGKNFVESVLDAQKNLVENMVENTKKVTNGNNFINEAIDKSTETYKKWMEQQKNVMSGVNQKAETVQETAKENINKVNEFNQNWLNNQINWVKQAWEMNQNFIKNNTPNADSFKTAANPMEMFNTMSNNWNKMQSWMNQANEATNYANQWMEMMQKFSPANASENFKQATENYTGLFNQYFEMLNNSFAEMQKNMQNGTSKDVYGNMMNAASSFGKFSEIWAPFFKSIQDKSFNADAFKKTFNAGAYKEMMDKFFGFMPENSRQYMQQATEWMNNGTKGFTDFGKNGFAQGREFMNNMNPFAGQNVFENMMNGYQQLQSTFQNAVAPIAKMVTPNQFTKSAAQWSDIADRMAIFNIKNSELQYMMYQQGNKVMDKLVENITNKVENGTEISSMTALYQEWLNISDKVYVELFESDEYSKLMAEVSALQMKLRKEMDLQAEKMLGGLPVATRSEMDELYKVIYDLKKEVRQLEKMMEIDSTETVAPEATAAKKTTVKK</sequence>
<dbReference type="RefSeq" id="WP_150034335.1">
    <property type="nucleotide sequence ID" value="NZ_VWSH01000004.1"/>
</dbReference>
<keyword evidence="5" id="KW-1185">Reference proteome</keyword>
<keyword evidence="3" id="KW-0583">PHB biosynthesis</keyword>
<comment type="pathway">
    <text evidence="1">Biopolymer metabolism; poly-(R)-3-hydroxybutanoate biosynthesis.</text>
</comment>
<evidence type="ECO:0000313" key="4">
    <source>
        <dbReference type="EMBL" id="KAA5532716.1"/>
    </source>
</evidence>
<evidence type="ECO:0000256" key="2">
    <source>
        <dbReference type="ARBA" id="ARBA00019066"/>
    </source>
</evidence>
<dbReference type="Pfam" id="PF09712">
    <property type="entry name" value="PHA_synth_III_E"/>
    <property type="match status" value="1"/>
</dbReference>
<dbReference type="InterPro" id="IPR010123">
    <property type="entry name" value="PHA_synth_III_E"/>
</dbReference>
<evidence type="ECO:0000256" key="3">
    <source>
        <dbReference type="ARBA" id="ARBA00022752"/>
    </source>
</evidence>
<organism evidence="4 5">
    <name type="scientific">Taibaiella lutea</name>
    <dbReference type="NCBI Taxonomy" id="2608001"/>
    <lineage>
        <taxon>Bacteria</taxon>
        <taxon>Pseudomonadati</taxon>
        <taxon>Bacteroidota</taxon>
        <taxon>Chitinophagia</taxon>
        <taxon>Chitinophagales</taxon>
        <taxon>Chitinophagaceae</taxon>
        <taxon>Taibaiella</taxon>
    </lineage>
</organism>
<dbReference type="UniPathway" id="UPA00917"/>
<dbReference type="GO" id="GO:0042619">
    <property type="term" value="P:poly-hydroxybutyrate biosynthetic process"/>
    <property type="evidence" value="ECO:0007669"/>
    <property type="project" value="UniProtKB-KW"/>
</dbReference>
<name>A0A5M6CC54_9BACT</name>
<accession>A0A5M6CC54</accession>
<dbReference type="AlphaFoldDB" id="A0A5M6CC54"/>